<dbReference type="InterPro" id="IPR051199">
    <property type="entry name" value="LPS_LOS_Heptosyltrfase"/>
</dbReference>
<keyword evidence="3" id="KW-0812">Transmembrane</keyword>
<dbReference type="GO" id="GO:0009244">
    <property type="term" value="P:lipopolysaccharide core region biosynthetic process"/>
    <property type="evidence" value="ECO:0007669"/>
    <property type="project" value="TreeGrafter"/>
</dbReference>
<dbReference type="AlphaFoldDB" id="A0A846MU00"/>
<dbReference type="InterPro" id="IPR002201">
    <property type="entry name" value="Glyco_trans_9"/>
</dbReference>
<sequence>MSDNRGQKRLRVVDRYAGPPLLKVVSLLRRKRSVPDPASVRSIAIMVLAAIGDTVIATALIAPLRRRFPNASIIAVTTSANRGIAELSDFDSVVTIPVVQPSKAIKLLRELQLDIAIDCGQWARLSAILTYASKARFTVGFRTEGQARHFAFDAAPPHLATRHELDNFLALIAPLGAETNGRPSLNPPANPPLLTPERQWIAFHPWAAGVRCELREWARERWISLGKALVSRGYDIVITGGPADAVASTELVNAIDPEHARTIAGRSSLRDSLAVLGDVKAVVSVNTGLMHMAAAVGVPLVALHGPTNPLRWGPVSDRAIVLGPGPGGGYLNLGNEYPENPPDTMAEISVEDVENALLRLLASP</sequence>
<name>A0A846MU00_9PROT</name>
<evidence type="ECO:0000256" key="1">
    <source>
        <dbReference type="ARBA" id="ARBA00022676"/>
    </source>
</evidence>
<evidence type="ECO:0000256" key="2">
    <source>
        <dbReference type="ARBA" id="ARBA00022679"/>
    </source>
</evidence>
<dbReference type="EMBL" id="JAASRM010000001">
    <property type="protein sequence ID" value="NIK86914.1"/>
    <property type="molecule type" value="Genomic_DNA"/>
</dbReference>
<organism evidence="4 5">
    <name type="scientific">Rhizomicrobium palustre</name>
    <dbReference type="NCBI Taxonomy" id="189966"/>
    <lineage>
        <taxon>Bacteria</taxon>
        <taxon>Pseudomonadati</taxon>
        <taxon>Pseudomonadota</taxon>
        <taxon>Alphaproteobacteria</taxon>
        <taxon>Micropepsales</taxon>
        <taxon>Micropepsaceae</taxon>
        <taxon>Rhizomicrobium</taxon>
    </lineage>
</organism>
<dbReference type="RefSeq" id="WP_167080035.1">
    <property type="nucleotide sequence ID" value="NZ_BAAADC010000001.1"/>
</dbReference>
<evidence type="ECO:0000313" key="4">
    <source>
        <dbReference type="EMBL" id="NIK86914.1"/>
    </source>
</evidence>
<comment type="caution">
    <text evidence="4">The sequence shown here is derived from an EMBL/GenBank/DDBJ whole genome shotgun (WGS) entry which is preliminary data.</text>
</comment>
<dbReference type="Proteomes" id="UP000570514">
    <property type="component" value="Unassembled WGS sequence"/>
</dbReference>
<keyword evidence="5" id="KW-1185">Reference proteome</keyword>
<keyword evidence="1" id="KW-0328">Glycosyltransferase</keyword>
<proteinExistence type="predicted"/>
<dbReference type="SUPFAM" id="SSF53756">
    <property type="entry name" value="UDP-Glycosyltransferase/glycogen phosphorylase"/>
    <property type="match status" value="1"/>
</dbReference>
<evidence type="ECO:0000256" key="3">
    <source>
        <dbReference type="SAM" id="Phobius"/>
    </source>
</evidence>
<dbReference type="CDD" id="cd03789">
    <property type="entry name" value="GT9_LPS_heptosyltransferase"/>
    <property type="match status" value="1"/>
</dbReference>
<dbReference type="GO" id="GO:0005829">
    <property type="term" value="C:cytosol"/>
    <property type="evidence" value="ECO:0007669"/>
    <property type="project" value="TreeGrafter"/>
</dbReference>
<feature type="transmembrane region" description="Helical" evidence="3">
    <location>
        <begin position="38"/>
        <end position="62"/>
    </location>
</feature>
<reference evidence="4 5" key="1">
    <citation type="submission" date="2020-03" db="EMBL/GenBank/DDBJ databases">
        <title>Genomic Encyclopedia of Type Strains, Phase IV (KMG-IV): sequencing the most valuable type-strain genomes for metagenomic binning, comparative biology and taxonomic classification.</title>
        <authorList>
            <person name="Goeker M."/>
        </authorList>
    </citation>
    <scope>NUCLEOTIDE SEQUENCE [LARGE SCALE GENOMIC DNA]</scope>
    <source>
        <strain evidence="4 5">DSM 19867</strain>
    </source>
</reference>
<dbReference type="GO" id="GO:0008713">
    <property type="term" value="F:ADP-heptose-lipopolysaccharide heptosyltransferase activity"/>
    <property type="evidence" value="ECO:0007669"/>
    <property type="project" value="TreeGrafter"/>
</dbReference>
<dbReference type="Gene3D" id="3.40.50.2000">
    <property type="entry name" value="Glycogen Phosphorylase B"/>
    <property type="match status" value="2"/>
</dbReference>
<dbReference type="PANTHER" id="PTHR30160">
    <property type="entry name" value="TETRAACYLDISACCHARIDE 4'-KINASE-RELATED"/>
    <property type="match status" value="1"/>
</dbReference>
<dbReference type="Pfam" id="PF01075">
    <property type="entry name" value="Glyco_transf_9"/>
    <property type="match status" value="1"/>
</dbReference>
<accession>A0A846MU00</accession>
<keyword evidence="3" id="KW-1133">Transmembrane helix</keyword>
<evidence type="ECO:0000313" key="5">
    <source>
        <dbReference type="Proteomes" id="UP000570514"/>
    </source>
</evidence>
<dbReference type="PANTHER" id="PTHR30160:SF7">
    <property type="entry name" value="ADP-HEPTOSE--LPS HEPTOSYLTRANSFERASE 2"/>
    <property type="match status" value="1"/>
</dbReference>
<keyword evidence="3" id="KW-0472">Membrane</keyword>
<gene>
    <name evidence="4" type="ORF">FHS83_000232</name>
</gene>
<keyword evidence="2 4" id="KW-0808">Transferase</keyword>
<protein>
    <submittedName>
        <fullName evidence="4">ADP-heptose:LPS heptosyltransferase</fullName>
    </submittedName>
</protein>